<reference evidence="8" key="1">
    <citation type="journal article" date="2016" name="Nat. Genet.">
        <title>A high-quality carrot genome assembly provides new insights into carotenoid accumulation and asterid genome evolution.</title>
        <authorList>
            <person name="Iorizzo M."/>
            <person name="Ellison S."/>
            <person name="Senalik D."/>
            <person name="Zeng P."/>
            <person name="Satapoomin P."/>
            <person name="Huang J."/>
            <person name="Bowman M."/>
            <person name="Iovene M."/>
            <person name="Sanseverino W."/>
            <person name="Cavagnaro P."/>
            <person name="Yildiz M."/>
            <person name="Macko-Podgorni A."/>
            <person name="Moranska E."/>
            <person name="Grzebelus E."/>
            <person name="Grzebelus D."/>
            <person name="Ashrafi H."/>
            <person name="Zheng Z."/>
            <person name="Cheng S."/>
            <person name="Spooner D."/>
            <person name="Van Deynze A."/>
            <person name="Simon P."/>
        </authorList>
    </citation>
    <scope>NUCLEOTIDE SEQUENCE [LARGE SCALE GENOMIC DNA]</scope>
    <source>
        <tissue evidence="8">Leaf</tissue>
    </source>
</reference>
<dbReference type="PANTHER" id="PTHR10108">
    <property type="entry name" value="SAM-DEPENDENT METHYLTRANSFERASE"/>
    <property type="match status" value="1"/>
</dbReference>
<evidence type="ECO:0000256" key="3">
    <source>
        <dbReference type="ARBA" id="ARBA00022603"/>
    </source>
</evidence>
<dbReference type="FunFam" id="3.40.50.150:FF:000342">
    <property type="entry name" value="Probable methyltransferase PMT19"/>
    <property type="match status" value="1"/>
</dbReference>
<dbReference type="OMA" id="HYRTTIV"/>
<dbReference type="KEGG" id="dcr:108211574"/>
<keyword evidence="3 7" id="KW-0489">Methyltransferase</keyword>
<proteinExistence type="inferred from homology"/>
<dbReference type="EMBL" id="LNRQ01000003">
    <property type="protein sequence ID" value="KZN03083.1"/>
    <property type="molecule type" value="Genomic_DNA"/>
</dbReference>
<dbReference type="Gramene" id="KZN03083">
    <property type="protein sequence ID" value="KZN03083"/>
    <property type="gene ID" value="DCAR_011839"/>
</dbReference>
<dbReference type="PANTHER" id="PTHR10108:SF887">
    <property type="entry name" value="METHYLTRANSFERASE PMT22-RELATED"/>
    <property type="match status" value="1"/>
</dbReference>
<dbReference type="EMBL" id="CP093345">
    <property type="protein sequence ID" value="WOG94080.1"/>
    <property type="molecule type" value="Genomic_DNA"/>
</dbReference>
<evidence type="ECO:0000256" key="6">
    <source>
        <dbReference type="ARBA" id="ARBA00037847"/>
    </source>
</evidence>
<evidence type="ECO:0000313" key="8">
    <source>
        <dbReference type="EMBL" id="KZN03083.1"/>
    </source>
</evidence>
<dbReference type="AlphaFoldDB" id="A0A162AM10"/>
<reference evidence="9" key="2">
    <citation type="submission" date="2022-03" db="EMBL/GenBank/DDBJ databases">
        <title>Draft title - Genomic analysis of global carrot germplasm unveils the trajectory of domestication and the origin of high carotenoid orange carrot.</title>
        <authorList>
            <person name="Iorizzo M."/>
            <person name="Ellison S."/>
            <person name="Senalik D."/>
            <person name="Macko-Podgorni A."/>
            <person name="Grzebelus D."/>
            <person name="Bostan H."/>
            <person name="Rolling W."/>
            <person name="Curaba J."/>
            <person name="Simon P."/>
        </authorList>
    </citation>
    <scope>NUCLEOTIDE SEQUENCE</scope>
    <source>
        <tissue evidence="9">Leaf</tissue>
    </source>
</reference>
<dbReference type="STRING" id="79200.A0A162AM10"/>
<accession>A0A162AM10</accession>
<evidence type="ECO:0000313" key="9">
    <source>
        <dbReference type="EMBL" id="WOG94080.1"/>
    </source>
</evidence>
<evidence type="ECO:0000256" key="4">
    <source>
        <dbReference type="ARBA" id="ARBA00022968"/>
    </source>
</evidence>
<evidence type="ECO:0000313" key="10">
    <source>
        <dbReference type="Proteomes" id="UP000077755"/>
    </source>
</evidence>
<feature type="transmembrane region" description="Helical" evidence="7">
    <location>
        <begin position="14"/>
        <end position="34"/>
    </location>
</feature>
<dbReference type="GO" id="GO:0016020">
    <property type="term" value="C:membrane"/>
    <property type="evidence" value="ECO:0007669"/>
    <property type="project" value="UniProtKB-SubCell"/>
</dbReference>
<gene>
    <name evidence="8" type="ORF">DCAR_011839</name>
    <name evidence="9" type="ORF">DCAR_0313371</name>
</gene>
<sequence>MEILVDGVLKARKFPFIFSFFILLLFLLVSFLFLSNSQTQIPVSFDLAAPQSSIITESASLSPEAPLISSAPEVALPLPPPSFHKTDKGVPENATTKVADLKWSKCIGPVAVDYIPCLDNYKLMKTLKGKRKIERKERHCPQPSPRCLVPLPQGYKIPVLWPESRDRVWFNNVPHPKLVEFKKDQRWVQKDGDYLVFPGGGTQFKDGVSHYVDYIEKSLPAIGWGKLRRVVLDVGCGVASFGGYMLDRGVITMSFAPKDEHEAQIQFALERGIPATLAFIGTQRLTFPDNAFDLIHCSRCRVHWHGNGGKPLLELNRILRPGGYFLWSATPVYEGDEKHKNVWDAMVALTESICWKVVAKAFYESGIGVVIYQKPVTSSCYQRRKENKPPMCDQNRWSSISWYAPLDDCISPLPEPRQGDTYRWPVPWPERLNSKPVSLSSETDAEMYYDDTKRWSELVAGVYRQEFPINWSSVRNVMDMNAGYGGFAAALIDLPLWVMNVIPVHEPDTLPVIFDRGLIGIYHDWCESLSTYPRSYDLLHASSLFENLRLRCEITDVAIEMDRILRPGGFLLVKDTMAVTNKLTPILRSLHWSITLQREQFLIATKGFWRPQ</sequence>
<keyword evidence="7" id="KW-1133">Transmembrane helix</keyword>
<keyword evidence="7" id="KW-0812">Transmembrane</keyword>
<dbReference type="InterPro" id="IPR004159">
    <property type="entry name" value="Put_SAM_MeTrfase"/>
</dbReference>
<keyword evidence="7" id="KW-0808">Transferase</keyword>
<evidence type="ECO:0000256" key="5">
    <source>
        <dbReference type="ARBA" id="ARBA00023180"/>
    </source>
</evidence>
<evidence type="ECO:0000256" key="7">
    <source>
        <dbReference type="RuleBase" id="RU366043"/>
    </source>
</evidence>
<dbReference type="Gene3D" id="3.40.50.150">
    <property type="entry name" value="Vaccinia Virus protein VP39"/>
    <property type="match status" value="1"/>
</dbReference>
<dbReference type="Pfam" id="PF03141">
    <property type="entry name" value="Methyltransf_29"/>
    <property type="match status" value="1"/>
</dbReference>
<evidence type="ECO:0000256" key="1">
    <source>
        <dbReference type="ARBA" id="ARBA00004606"/>
    </source>
</evidence>
<dbReference type="Proteomes" id="UP000077755">
    <property type="component" value="Chromosome 3"/>
</dbReference>
<evidence type="ECO:0000256" key="2">
    <source>
        <dbReference type="ARBA" id="ARBA00008361"/>
    </source>
</evidence>
<dbReference type="GO" id="GO:0005802">
    <property type="term" value="C:trans-Golgi network"/>
    <property type="evidence" value="ECO:0007669"/>
    <property type="project" value="TreeGrafter"/>
</dbReference>
<name>A0A162AM10_DAUCS</name>
<comment type="similarity">
    <text evidence="2 7">Belongs to the methyltransferase superfamily.</text>
</comment>
<comment type="subcellular location">
    <subcellularLocation>
        <location evidence="6">Endomembrane system</location>
        <topology evidence="6">Single-pass membrane protein</topology>
    </subcellularLocation>
    <subcellularLocation>
        <location evidence="1 7">Membrane</location>
        <topology evidence="1 7">Single-pass type II membrane protein</topology>
    </subcellularLocation>
</comment>
<keyword evidence="4 7" id="KW-0735">Signal-anchor</keyword>
<dbReference type="SUPFAM" id="SSF53335">
    <property type="entry name" value="S-adenosyl-L-methionine-dependent methyltransferases"/>
    <property type="match status" value="2"/>
</dbReference>
<dbReference type="GO" id="GO:0005768">
    <property type="term" value="C:endosome"/>
    <property type="evidence" value="ECO:0007669"/>
    <property type="project" value="TreeGrafter"/>
</dbReference>
<protein>
    <recommendedName>
        <fullName evidence="7">Methyltransferase</fullName>
        <ecNumber evidence="7">2.1.1.-</ecNumber>
    </recommendedName>
</protein>
<dbReference type="CDD" id="cd02440">
    <property type="entry name" value="AdoMet_MTases"/>
    <property type="match status" value="1"/>
</dbReference>
<dbReference type="OrthoDB" id="2013972at2759"/>
<dbReference type="InterPro" id="IPR029063">
    <property type="entry name" value="SAM-dependent_MTases_sf"/>
</dbReference>
<dbReference type="EC" id="2.1.1.-" evidence="7"/>
<keyword evidence="7" id="KW-0472">Membrane</keyword>
<keyword evidence="10" id="KW-1185">Reference proteome</keyword>
<dbReference type="GO" id="GO:0032259">
    <property type="term" value="P:methylation"/>
    <property type="evidence" value="ECO:0007669"/>
    <property type="project" value="UniProtKB-KW"/>
</dbReference>
<keyword evidence="5 7" id="KW-0325">Glycoprotein</keyword>
<organism evidence="8">
    <name type="scientific">Daucus carota subsp. sativus</name>
    <name type="common">Carrot</name>
    <dbReference type="NCBI Taxonomy" id="79200"/>
    <lineage>
        <taxon>Eukaryota</taxon>
        <taxon>Viridiplantae</taxon>
        <taxon>Streptophyta</taxon>
        <taxon>Embryophyta</taxon>
        <taxon>Tracheophyta</taxon>
        <taxon>Spermatophyta</taxon>
        <taxon>Magnoliopsida</taxon>
        <taxon>eudicotyledons</taxon>
        <taxon>Gunneridae</taxon>
        <taxon>Pentapetalae</taxon>
        <taxon>asterids</taxon>
        <taxon>campanulids</taxon>
        <taxon>Apiales</taxon>
        <taxon>Apiaceae</taxon>
        <taxon>Apioideae</taxon>
        <taxon>Scandiceae</taxon>
        <taxon>Daucinae</taxon>
        <taxon>Daucus</taxon>
        <taxon>Daucus sect. Daucus</taxon>
    </lineage>
</organism>
<dbReference type="GO" id="GO:0008168">
    <property type="term" value="F:methyltransferase activity"/>
    <property type="evidence" value="ECO:0007669"/>
    <property type="project" value="UniProtKB-UniRule"/>
</dbReference>